<dbReference type="Pfam" id="PF00067">
    <property type="entry name" value="p450"/>
    <property type="match status" value="1"/>
</dbReference>
<dbReference type="GO" id="GO:0020037">
    <property type="term" value="F:heme binding"/>
    <property type="evidence" value="ECO:0007669"/>
    <property type="project" value="InterPro"/>
</dbReference>
<proteinExistence type="inferred from homology"/>
<comment type="caution">
    <text evidence="8">The sequence shown here is derived from an EMBL/GenBank/DDBJ whole genome shotgun (WGS) entry which is preliminary data.</text>
</comment>
<protein>
    <submittedName>
        <fullName evidence="8">Cytochrome P450</fullName>
    </submittedName>
</protein>
<dbReference type="RefSeq" id="WP_149852287.1">
    <property type="nucleotide sequence ID" value="NZ_VUOB01000046.1"/>
</dbReference>
<evidence type="ECO:0000256" key="6">
    <source>
        <dbReference type="ARBA" id="ARBA00023033"/>
    </source>
</evidence>
<reference evidence="8 9" key="2">
    <citation type="submission" date="2019-09" db="EMBL/GenBank/DDBJ databases">
        <authorList>
            <person name="Jin C."/>
        </authorList>
    </citation>
    <scope>NUCLEOTIDE SEQUENCE [LARGE SCALE GENOMIC DNA]</scope>
    <source>
        <strain evidence="8 9">AN110305</strain>
    </source>
</reference>
<dbReference type="GO" id="GO:0005506">
    <property type="term" value="F:iron ion binding"/>
    <property type="evidence" value="ECO:0007669"/>
    <property type="project" value="InterPro"/>
</dbReference>
<dbReference type="EMBL" id="VUOB01000046">
    <property type="protein sequence ID" value="KAA2257269.1"/>
    <property type="molecule type" value="Genomic_DNA"/>
</dbReference>
<evidence type="ECO:0000313" key="8">
    <source>
        <dbReference type="EMBL" id="KAA2257269.1"/>
    </source>
</evidence>
<organism evidence="8 9">
    <name type="scientific">Solihabitans fulvus</name>
    <dbReference type="NCBI Taxonomy" id="1892852"/>
    <lineage>
        <taxon>Bacteria</taxon>
        <taxon>Bacillati</taxon>
        <taxon>Actinomycetota</taxon>
        <taxon>Actinomycetes</taxon>
        <taxon>Pseudonocardiales</taxon>
        <taxon>Pseudonocardiaceae</taxon>
        <taxon>Solihabitans</taxon>
    </lineage>
</organism>
<dbReference type="PRINTS" id="PR00359">
    <property type="entry name" value="BP450"/>
</dbReference>
<keyword evidence="9" id="KW-1185">Reference proteome</keyword>
<accession>A0A5B2X237</accession>
<evidence type="ECO:0000256" key="3">
    <source>
        <dbReference type="ARBA" id="ARBA00022723"/>
    </source>
</evidence>
<evidence type="ECO:0000256" key="7">
    <source>
        <dbReference type="RuleBase" id="RU000461"/>
    </source>
</evidence>
<evidence type="ECO:0000256" key="1">
    <source>
        <dbReference type="ARBA" id="ARBA00010617"/>
    </source>
</evidence>
<dbReference type="Gene3D" id="1.10.630.10">
    <property type="entry name" value="Cytochrome P450"/>
    <property type="match status" value="1"/>
</dbReference>
<dbReference type="AlphaFoldDB" id="A0A5B2X237"/>
<evidence type="ECO:0000256" key="5">
    <source>
        <dbReference type="ARBA" id="ARBA00023004"/>
    </source>
</evidence>
<dbReference type="PANTHER" id="PTHR46696">
    <property type="entry name" value="P450, PUTATIVE (EUROFUNG)-RELATED"/>
    <property type="match status" value="1"/>
</dbReference>
<dbReference type="PROSITE" id="PS00086">
    <property type="entry name" value="CYTOCHROME_P450"/>
    <property type="match status" value="1"/>
</dbReference>
<dbReference type="PANTHER" id="PTHR46696:SF1">
    <property type="entry name" value="CYTOCHROME P450 YJIB-RELATED"/>
    <property type="match status" value="1"/>
</dbReference>
<keyword evidence="3 7" id="KW-0479">Metal-binding</keyword>
<evidence type="ECO:0000256" key="2">
    <source>
        <dbReference type="ARBA" id="ARBA00022617"/>
    </source>
</evidence>
<gene>
    <name evidence="8" type="ORF">F0L68_25260</name>
</gene>
<dbReference type="OrthoDB" id="4133219at2"/>
<evidence type="ECO:0000256" key="4">
    <source>
        <dbReference type="ARBA" id="ARBA00023002"/>
    </source>
</evidence>
<dbReference type="InterPro" id="IPR002397">
    <property type="entry name" value="Cyt_P450_B"/>
</dbReference>
<dbReference type="GO" id="GO:0016705">
    <property type="term" value="F:oxidoreductase activity, acting on paired donors, with incorporation or reduction of molecular oxygen"/>
    <property type="evidence" value="ECO:0007669"/>
    <property type="project" value="InterPro"/>
</dbReference>
<name>A0A5B2X237_9PSEU</name>
<dbReference type="InterPro" id="IPR017972">
    <property type="entry name" value="Cyt_P450_CS"/>
</dbReference>
<keyword evidence="5 7" id="KW-0408">Iron</keyword>
<evidence type="ECO:0000313" key="9">
    <source>
        <dbReference type="Proteomes" id="UP000323454"/>
    </source>
</evidence>
<dbReference type="CDD" id="cd11032">
    <property type="entry name" value="P450_EryK-like"/>
    <property type="match status" value="1"/>
</dbReference>
<comment type="similarity">
    <text evidence="1 7">Belongs to the cytochrome P450 family.</text>
</comment>
<dbReference type="FunFam" id="1.10.630.10:FF:000018">
    <property type="entry name" value="Cytochrome P450 monooxygenase"/>
    <property type="match status" value="1"/>
</dbReference>
<keyword evidence="6 7" id="KW-0503">Monooxygenase</keyword>
<dbReference type="SUPFAM" id="SSF48264">
    <property type="entry name" value="Cytochrome P450"/>
    <property type="match status" value="1"/>
</dbReference>
<dbReference type="PRINTS" id="PR00385">
    <property type="entry name" value="P450"/>
</dbReference>
<dbReference type="InterPro" id="IPR001128">
    <property type="entry name" value="Cyt_P450"/>
</dbReference>
<keyword evidence="2 7" id="KW-0349">Heme</keyword>
<dbReference type="GO" id="GO:0004497">
    <property type="term" value="F:monooxygenase activity"/>
    <property type="evidence" value="ECO:0007669"/>
    <property type="project" value="UniProtKB-KW"/>
</dbReference>
<dbReference type="Proteomes" id="UP000323454">
    <property type="component" value="Unassembled WGS sequence"/>
</dbReference>
<dbReference type="InterPro" id="IPR036396">
    <property type="entry name" value="Cyt_P450_sf"/>
</dbReference>
<reference evidence="8 9" key="1">
    <citation type="submission" date="2019-09" db="EMBL/GenBank/DDBJ databases">
        <title>Goodfellowia gen. nov., a new genus of the Pseudonocardineae related to Actinoalloteichus, containing Goodfellowia coeruleoviolacea gen. nov., comb. nov. gen. nov., comb. nov.</title>
        <authorList>
            <person name="Labeda D."/>
        </authorList>
    </citation>
    <scope>NUCLEOTIDE SEQUENCE [LARGE SCALE GENOMIC DNA]</scope>
    <source>
        <strain evidence="8 9">AN110305</strain>
    </source>
</reference>
<sequence>MSTTEATAGTVDPVRFTIEELIAWSDGHRRNTPVFFDEKQGFWQVFGHADVSAALSDPATYSSDFSGMTPTQEDFEIFRKGNFVGMDAPEHRKLRRLVNQAFTPRMMAGLEPRIVAITSELFDGLDDPERFDLMDALAYPLPVIVIAELLGIPAEDRSIFRRWAATLFDGDQLQGDTGPEEIEAALNAVAPTIREMNTYILAHIARCRTNPGDDLTSELLRAEVDGERLDDGEILGFIGLLLVAGHITTTALLGNTILSLAGNPEAAAELRADPALWPAALEEVLRYRTPFARLGRRTTTEVTLSGHVIPANQIVMLYLASANRDETLFPDPDRFDIHRAPNPHLTFGHGVHFCLGAPLARLEAKIALGQLFARYQDIRLDPDAPAVLQNPWVIVGAKQLPLVTRLA</sequence>
<keyword evidence="4 7" id="KW-0560">Oxidoreductase</keyword>